<evidence type="ECO:0000313" key="1">
    <source>
        <dbReference type="EMBL" id="CAG8768019.1"/>
    </source>
</evidence>
<keyword evidence="2" id="KW-1185">Reference proteome</keyword>
<sequence length="55" mass="6589">TFSPEIKGPVTTDDRERDEILHQKIQIFRWVKEKHLDIPTAQHNEQEKFLEFAKA</sequence>
<dbReference type="EMBL" id="CAJVPT010063086">
    <property type="protein sequence ID" value="CAG8768019.1"/>
    <property type="molecule type" value="Genomic_DNA"/>
</dbReference>
<comment type="caution">
    <text evidence="1">The sequence shown here is derived from an EMBL/GenBank/DDBJ whole genome shotgun (WGS) entry which is preliminary data.</text>
</comment>
<feature type="non-terminal residue" evidence="1">
    <location>
        <position position="1"/>
    </location>
</feature>
<organism evidence="1 2">
    <name type="scientific">Acaulospora colombiana</name>
    <dbReference type="NCBI Taxonomy" id="27376"/>
    <lineage>
        <taxon>Eukaryota</taxon>
        <taxon>Fungi</taxon>
        <taxon>Fungi incertae sedis</taxon>
        <taxon>Mucoromycota</taxon>
        <taxon>Glomeromycotina</taxon>
        <taxon>Glomeromycetes</taxon>
        <taxon>Diversisporales</taxon>
        <taxon>Acaulosporaceae</taxon>
        <taxon>Acaulospora</taxon>
    </lineage>
</organism>
<name>A0ACA9QX86_9GLOM</name>
<feature type="non-terminal residue" evidence="1">
    <location>
        <position position="55"/>
    </location>
</feature>
<evidence type="ECO:0000313" key="2">
    <source>
        <dbReference type="Proteomes" id="UP000789525"/>
    </source>
</evidence>
<dbReference type="Proteomes" id="UP000789525">
    <property type="component" value="Unassembled WGS sequence"/>
</dbReference>
<proteinExistence type="predicted"/>
<reference evidence="1" key="1">
    <citation type="submission" date="2021-06" db="EMBL/GenBank/DDBJ databases">
        <authorList>
            <person name="Kallberg Y."/>
            <person name="Tangrot J."/>
            <person name="Rosling A."/>
        </authorList>
    </citation>
    <scope>NUCLEOTIDE SEQUENCE</scope>
    <source>
        <strain evidence="1">CL356</strain>
    </source>
</reference>
<protein>
    <submittedName>
        <fullName evidence="1">2758_t:CDS:1</fullName>
    </submittedName>
</protein>
<gene>
    <name evidence="1" type="ORF">ACOLOM_LOCUS13584</name>
</gene>
<accession>A0ACA9QX86</accession>